<feature type="coiled-coil region" evidence="1">
    <location>
        <begin position="36"/>
        <end position="63"/>
    </location>
</feature>
<name>A0A445MVL9_9BACT</name>
<gene>
    <name evidence="2" type="ORF">PITCH_A190008</name>
</gene>
<dbReference type="AlphaFoldDB" id="A0A445MVL9"/>
<evidence type="ECO:0000313" key="2">
    <source>
        <dbReference type="EMBL" id="SPD73432.1"/>
    </source>
</evidence>
<sequence length="82" mass="9509">MPRAFTEQGVAILSIVLNGERAIQANIEIIRAFFRISKMLLAHKDLERRLDVLEQRYDEQFKIVFDAIRALMVPPEKPKNSV</sequence>
<evidence type="ECO:0000256" key="1">
    <source>
        <dbReference type="SAM" id="Coils"/>
    </source>
</evidence>
<accession>A0A445MVL9</accession>
<proteinExistence type="predicted"/>
<keyword evidence="1" id="KW-0175">Coiled coil</keyword>
<organism evidence="2">
    <name type="scientific">uncultured Desulfobacterium sp</name>
    <dbReference type="NCBI Taxonomy" id="201089"/>
    <lineage>
        <taxon>Bacteria</taxon>
        <taxon>Pseudomonadati</taxon>
        <taxon>Thermodesulfobacteriota</taxon>
        <taxon>Desulfobacteria</taxon>
        <taxon>Desulfobacterales</taxon>
        <taxon>Desulfobacteriaceae</taxon>
        <taxon>Desulfobacterium</taxon>
        <taxon>environmental samples</taxon>
    </lineage>
</organism>
<reference evidence="2" key="1">
    <citation type="submission" date="2018-01" db="EMBL/GenBank/DDBJ databases">
        <authorList>
            <person name="Regsiter A."/>
            <person name="William W."/>
        </authorList>
    </citation>
    <scope>NUCLEOTIDE SEQUENCE</scope>
    <source>
        <strain evidence="2">TRIP AH-1</strain>
    </source>
</reference>
<evidence type="ECO:0008006" key="3">
    <source>
        <dbReference type="Google" id="ProtNLM"/>
    </source>
</evidence>
<dbReference type="EMBL" id="OJIN01000101">
    <property type="protein sequence ID" value="SPD73432.1"/>
    <property type="molecule type" value="Genomic_DNA"/>
</dbReference>
<protein>
    <recommendedName>
        <fullName evidence="3">KilA-N DNA-binding domain-containing protein</fullName>
    </recommendedName>
</protein>